<keyword evidence="4" id="KW-1185">Reference proteome</keyword>
<dbReference type="GO" id="GO:0043164">
    <property type="term" value="P:Gram-negative-bacterium-type cell wall biogenesis"/>
    <property type="evidence" value="ECO:0007669"/>
    <property type="project" value="TreeGrafter"/>
</dbReference>
<keyword evidence="1" id="KW-1133">Transmembrane helix</keyword>
<dbReference type="RefSeq" id="WP_269333113.1">
    <property type="nucleotide sequence ID" value="NZ_JAMZFT010000002.1"/>
</dbReference>
<dbReference type="InterPro" id="IPR051599">
    <property type="entry name" value="Cell_Envelope_Assoc"/>
</dbReference>
<dbReference type="InterPro" id="IPR003848">
    <property type="entry name" value="DUF218"/>
</dbReference>
<evidence type="ECO:0000313" key="4">
    <source>
        <dbReference type="Proteomes" id="UP001055804"/>
    </source>
</evidence>
<feature type="transmembrane region" description="Helical" evidence="1">
    <location>
        <begin position="38"/>
        <end position="58"/>
    </location>
</feature>
<keyword evidence="1" id="KW-0472">Membrane</keyword>
<dbReference type="GO" id="GO:0005886">
    <property type="term" value="C:plasma membrane"/>
    <property type="evidence" value="ECO:0007669"/>
    <property type="project" value="TreeGrafter"/>
</dbReference>
<dbReference type="CDD" id="cd06259">
    <property type="entry name" value="YdcF-like"/>
    <property type="match status" value="1"/>
</dbReference>
<evidence type="ECO:0000259" key="2">
    <source>
        <dbReference type="Pfam" id="PF02698"/>
    </source>
</evidence>
<accession>A0A9J6PKS7</accession>
<dbReference type="Proteomes" id="UP001055804">
    <property type="component" value="Unassembled WGS sequence"/>
</dbReference>
<dbReference type="InterPro" id="IPR014729">
    <property type="entry name" value="Rossmann-like_a/b/a_fold"/>
</dbReference>
<organism evidence="3 4">
    <name type="scientific">Futiania mangrovi</name>
    <dbReference type="NCBI Taxonomy" id="2959716"/>
    <lineage>
        <taxon>Bacteria</taxon>
        <taxon>Pseudomonadati</taxon>
        <taxon>Pseudomonadota</taxon>
        <taxon>Alphaproteobacteria</taxon>
        <taxon>Futianiales</taxon>
        <taxon>Futianiaceae</taxon>
        <taxon>Futiania</taxon>
    </lineage>
</organism>
<proteinExistence type="predicted"/>
<comment type="caution">
    <text evidence="3">The sequence shown here is derived from an EMBL/GenBank/DDBJ whole genome shotgun (WGS) entry which is preliminary data.</text>
</comment>
<protein>
    <submittedName>
        <fullName evidence="3">YdcF family protein</fullName>
    </submittedName>
</protein>
<dbReference type="EMBL" id="JAMZFT010000002">
    <property type="protein sequence ID" value="MCP1337183.1"/>
    <property type="molecule type" value="Genomic_DNA"/>
</dbReference>
<dbReference type="PANTHER" id="PTHR30336">
    <property type="entry name" value="INNER MEMBRANE PROTEIN, PROBABLE PERMEASE"/>
    <property type="match status" value="1"/>
</dbReference>
<dbReference type="PANTHER" id="PTHR30336:SF4">
    <property type="entry name" value="ENVELOPE BIOGENESIS FACTOR ELYC"/>
    <property type="match status" value="1"/>
</dbReference>
<keyword evidence="1" id="KW-0812">Transmembrane</keyword>
<feature type="domain" description="DUF218" evidence="2">
    <location>
        <begin position="81"/>
        <end position="248"/>
    </location>
</feature>
<dbReference type="GO" id="GO:0000270">
    <property type="term" value="P:peptidoglycan metabolic process"/>
    <property type="evidence" value="ECO:0007669"/>
    <property type="project" value="TreeGrafter"/>
</dbReference>
<dbReference type="Gene3D" id="3.40.50.620">
    <property type="entry name" value="HUPs"/>
    <property type="match status" value="1"/>
</dbReference>
<reference evidence="3" key="1">
    <citation type="submission" date="2022-06" db="EMBL/GenBank/DDBJ databases">
        <title>Isolation and Genomics of Futiania mangrovii gen. nov., sp. nov., a Rare and Metabolically-versatile member in the Class Alphaproteobacteria.</title>
        <authorList>
            <person name="Liu L."/>
            <person name="Huang W.-C."/>
            <person name="Pan J."/>
            <person name="Li J."/>
            <person name="Huang Y."/>
            <person name="Du H."/>
            <person name="Liu Y."/>
            <person name="Li M."/>
        </authorList>
    </citation>
    <scope>NUCLEOTIDE SEQUENCE</scope>
    <source>
        <strain evidence="3">FT118</strain>
    </source>
</reference>
<evidence type="ECO:0000313" key="3">
    <source>
        <dbReference type="EMBL" id="MCP1337183.1"/>
    </source>
</evidence>
<gene>
    <name evidence="3" type="ORF">NJQ99_12235</name>
</gene>
<sequence length="265" mass="28153">MFYLASKLLGAALQPSNLALLILMSGLALLIAGRARRISDLLIALGVAVPLLAGLTPLPQGLLAPLERRFPPPSADMPPPDGIVVLGGAVDPVMSVRRGQPALNHAAERMTQAVALALRYPDARIVFAGGAGGLPVPEEKEADAARALFTSLGLAPDRVLYERASRNTQENAVLAREIADPQPGERWLLVTSAFHMPRAVGVFRAAGWEVVAWPVDYRTPPDLGETGWMPSVSDGLSVLDLAAHEWLGLAAYRLTGRTQSLFPAP</sequence>
<dbReference type="Pfam" id="PF02698">
    <property type="entry name" value="DUF218"/>
    <property type="match status" value="1"/>
</dbReference>
<evidence type="ECO:0000256" key="1">
    <source>
        <dbReference type="SAM" id="Phobius"/>
    </source>
</evidence>
<dbReference type="AlphaFoldDB" id="A0A9J6PKS7"/>
<name>A0A9J6PKS7_9PROT</name>
<feature type="transmembrane region" description="Helical" evidence="1">
    <location>
        <begin position="12"/>
        <end position="31"/>
    </location>
</feature>